<protein>
    <submittedName>
        <fullName evidence="2">Uncharacterized protein</fullName>
    </submittedName>
</protein>
<feature type="compositionally biased region" description="Pro residues" evidence="1">
    <location>
        <begin position="149"/>
        <end position="158"/>
    </location>
</feature>
<evidence type="ECO:0000313" key="2">
    <source>
        <dbReference type="EMBL" id="THH07236.1"/>
    </source>
</evidence>
<dbReference type="AlphaFoldDB" id="A0A4S4L6S7"/>
<gene>
    <name evidence="2" type="ORF">EW146_g9377</name>
</gene>
<accession>A0A4S4L6S7</accession>
<sequence length="209" mass="23071">MPDDPSIQSLPSRPSTYPLTPRSPTCEMWFEQGAVPSGSVDESAIHGLFFLLAHLPHLPTQTVHLVLPDLRVLVLHLRLSCKLDSTSNAPRPSRRPLHQGHLGFGWGFAQRGGHGRRRHHGATRPRRGFDFHHPVAVKVTLPSSTSSNPPTPDSPYPPRRCRRHHKHQILKPAATCTLLPHGPHGSLPLPPCLFSSTLAYPRPLPSSIV</sequence>
<feature type="region of interest" description="Disordered" evidence="1">
    <location>
        <begin position="140"/>
        <end position="162"/>
    </location>
</feature>
<reference evidence="2 3" key="1">
    <citation type="submission" date="2019-02" db="EMBL/GenBank/DDBJ databases">
        <title>Genome sequencing of the rare red list fungi Bondarzewia mesenterica.</title>
        <authorList>
            <person name="Buettner E."/>
            <person name="Kellner H."/>
        </authorList>
    </citation>
    <scope>NUCLEOTIDE SEQUENCE [LARGE SCALE GENOMIC DNA]</scope>
    <source>
        <strain evidence="2 3">DSM 108281</strain>
    </source>
</reference>
<comment type="caution">
    <text evidence="2">The sequence shown here is derived from an EMBL/GenBank/DDBJ whole genome shotgun (WGS) entry which is preliminary data.</text>
</comment>
<evidence type="ECO:0000256" key="1">
    <source>
        <dbReference type="SAM" id="MobiDB-lite"/>
    </source>
</evidence>
<dbReference type="EMBL" id="SGPL01000796">
    <property type="protein sequence ID" value="THH07236.1"/>
    <property type="molecule type" value="Genomic_DNA"/>
</dbReference>
<organism evidence="2 3">
    <name type="scientific">Bondarzewia mesenterica</name>
    <dbReference type="NCBI Taxonomy" id="1095465"/>
    <lineage>
        <taxon>Eukaryota</taxon>
        <taxon>Fungi</taxon>
        <taxon>Dikarya</taxon>
        <taxon>Basidiomycota</taxon>
        <taxon>Agaricomycotina</taxon>
        <taxon>Agaricomycetes</taxon>
        <taxon>Russulales</taxon>
        <taxon>Bondarzewiaceae</taxon>
        <taxon>Bondarzewia</taxon>
    </lineage>
</organism>
<evidence type="ECO:0000313" key="3">
    <source>
        <dbReference type="Proteomes" id="UP000310158"/>
    </source>
</evidence>
<feature type="compositionally biased region" description="Basic residues" evidence="1">
    <location>
        <begin position="113"/>
        <end position="126"/>
    </location>
</feature>
<dbReference type="Proteomes" id="UP000310158">
    <property type="component" value="Unassembled WGS sequence"/>
</dbReference>
<feature type="region of interest" description="Disordered" evidence="1">
    <location>
        <begin position="109"/>
        <end position="128"/>
    </location>
</feature>
<proteinExistence type="predicted"/>
<keyword evidence="3" id="KW-1185">Reference proteome</keyword>
<name>A0A4S4L6S7_9AGAM</name>